<gene>
    <name evidence="1" type="ORF">A4H97_10955</name>
</gene>
<dbReference type="OrthoDB" id="9801927at2"/>
<dbReference type="PROSITE" id="PS51257">
    <property type="entry name" value="PROKAR_LIPOPROTEIN"/>
    <property type="match status" value="1"/>
</dbReference>
<reference evidence="2" key="1">
    <citation type="submission" date="2016-04" db="EMBL/GenBank/DDBJ databases">
        <authorList>
            <person name="Chen L."/>
            <person name="Zhuang W."/>
            <person name="Wang G."/>
        </authorList>
    </citation>
    <scope>NUCLEOTIDE SEQUENCE [LARGE SCALE GENOMIC DNA]</scope>
    <source>
        <strain evidence="2">17621</strain>
    </source>
</reference>
<protein>
    <submittedName>
        <fullName evidence="1">Uncharacterized protein</fullName>
    </submittedName>
</protein>
<evidence type="ECO:0000313" key="2">
    <source>
        <dbReference type="Proteomes" id="UP000192610"/>
    </source>
</evidence>
<comment type="caution">
    <text evidence="1">The sequence shown here is derived from an EMBL/GenBank/DDBJ whole genome shotgun (WGS) entry which is preliminary data.</text>
</comment>
<name>A0A1V9EFF9_9BACT</name>
<evidence type="ECO:0000313" key="1">
    <source>
        <dbReference type="EMBL" id="OQP44868.1"/>
    </source>
</evidence>
<dbReference type="Proteomes" id="UP000192610">
    <property type="component" value="Unassembled WGS sequence"/>
</dbReference>
<keyword evidence="2" id="KW-1185">Reference proteome</keyword>
<accession>A0A1V9EFF9</accession>
<dbReference type="RefSeq" id="WP_081202921.1">
    <property type="nucleotide sequence ID" value="NZ_FOCZ01000016.1"/>
</dbReference>
<sequence>MKITPTPAFKIIFPVMVIIAGCHTKQQTSASLIKDTTKTVAAVVKAPLTDSALLMQHLDSLPAISFPYHSGLNDDVPLIDLSVFAHKKLTKIPFRLIPTAIGASYIDYNQEDTTFDLVNTYYKGQWTLVAKRPRFIVVEVKGDAGMFLVTITHSLECIDAIRIEATNPGNNSHWYANRKSDISADLIITMHHKFALTVDAQGTEEGVEYSTKKWTINKDGHFIKFT</sequence>
<dbReference type="EMBL" id="LVXG01000034">
    <property type="protein sequence ID" value="OQP44868.1"/>
    <property type="molecule type" value="Genomic_DNA"/>
</dbReference>
<proteinExistence type="predicted"/>
<organism evidence="1 2">
    <name type="scientific">Niastella yeongjuensis</name>
    <dbReference type="NCBI Taxonomy" id="354355"/>
    <lineage>
        <taxon>Bacteria</taxon>
        <taxon>Pseudomonadati</taxon>
        <taxon>Bacteroidota</taxon>
        <taxon>Chitinophagia</taxon>
        <taxon>Chitinophagales</taxon>
        <taxon>Chitinophagaceae</taxon>
        <taxon>Niastella</taxon>
    </lineage>
</organism>
<dbReference type="AlphaFoldDB" id="A0A1V9EFF9"/>